<dbReference type="STRING" id="1120995.SAMN02745245_01748"/>
<evidence type="ECO:0000256" key="5">
    <source>
        <dbReference type="ARBA" id="ARBA00023150"/>
    </source>
</evidence>
<comment type="function">
    <text evidence="1 6">May be involved in the biosynthesis of molybdopterin.</text>
</comment>
<dbReference type="UniPathway" id="UPA00344"/>
<dbReference type="PIRSF" id="PIRSF006443">
    <property type="entry name" value="MoaB"/>
    <property type="match status" value="1"/>
</dbReference>
<gene>
    <name evidence="8" type="ORF">SAMN02745245_01748</name>
</gene>
<dbReference type="InterPro" id="IPR008284">
    <property type="entry name" value="MoCF_biosynth_CS"/>
</dbReference>
<dbReference type="Pfam" id="PF00994">
    <property type="entry name" value="MoCF_biosynth"/>
    <property type="match status" value="1"/>
</dbReference>
<proteinExistence type="inferred from homology"/>
<dbReference type="CDD" id="cd00886">
    <property type="entry name" value="MogA_MoaB"/>
    <property type="match status" value="1"/>
</dbReference>
<dbReference type="InterPro" id="IPR012245">
    <property type="entry name" value="MoaB"/>
</dbReference>
<dbReference type="OrthoDB" id="9784492at2"/>
<evidence type="ECO:0000259" key="7">
    <source>
        <dbReference type="SMART" id="SM00852"/>
    </source>
</evidence>
<evidence type="ECO:0000256" key="4">
    <source>
        <dbReference type="ARBA" id="ARBA00015262"/>
    </source>
</evidence>
<comment type="pathway">
    <text evidence="2 6">Cofactor biosynthesis; molybdopterin biosynthesis.</text>
</comment>
<dbReference type="PROSITE" id="PS01078">
    <property type="entry name" value="MOCF_BIOSYNTHESIS_1"/>
    <property type="match status" value="1"/>
</dbReference>
<evidence type="ECO:0000313" key="8">
    <source>
        <dbReference type="EMBL" id="SHH61607.1"/>
    </source>
</evidence>
<comment type="similarity">
    <text evidence="3 6">Belongs to the MoaB/Mog family.</text>
</comment>
<dbReference type="InterPro" id="IPR036425">
    <property type="entry name" value="MoaB/Mog-like_dom_sf"/>
</dbReference>
<dbReference type="GO" id="GO:0006777">
    <property type="term" value="P:Mo-molybdopterin cofactor biosynthetic process"/>
    <property type="evidence" value="ECO:0007669"/>
    <property type="project" value="UniProtKB-UniRule"/>
</dbReference>
<dbReference type="SUPFAM" id="SSF53218">
    <property type="entry name" value="Molybdenum cofactor biosynthesis proteins"/>
    <property type="match status" value="1"/>
</dbReference>
<dbReference type="GO" id="GO:0016779">
    <property type="term" value="F:nucleotidyltransferase activity"/>
    <property type="evidence" value="ECO:0007669"/>
    <property type="project" value="UniProtKB-KW"/>
</dbReference>
<dbReference type="PANTHER" id="PTHR43764">
    <property type="entry name" value="MOLYBDENUM COFACTOR BIOSYNTHESIS"/>
    <property type="match status" value="1"/>
</dbReference>
<dbReference type="Proteomes" id="UP000184032">
    <property type="component" value="Unassembled WGS sequence"/>
</dbReference>
<evidence type="ECO:0000256" key="3">
    <source>
        <dbReference type="ARBA" id="ARBA00006112"/>
    </source>
</evidence>
<sequence length="167" mass="18359">MFRAYIVTVSDSSYFENKKDLSGPTLVNILTEKGYEVVGREILPDDREKISSVLEMLCDEDKADLILTTGGTGFAKRDVTPEATLDVIEKSVPGFGEIMRSKSFEITKNAILSRETAGIRRDTLIINLPGSPKAASENLNFIIDSVEHGLSILRGEKTDCGNMGDKR</sequence>
<accession>A0A1M5UF77</accession>
<dbReference type="InterPro" id="IPR001453">
    <property type="entry name" value="MoaB/Mog_dom"/>
</dbReference>
<evidence type="ECO:0000256" key="6">
    <source>
        <dbReference type="PIRNR" id="PIRNR006443"/>
    </source>
</evidence>
<keyword evidence="9" id="KW-1185">Reference proteome</keyword>
<dbReference type="Gene3D" id="3.40.980.10">
    <property type="entry name" value="MoaB/Mog-like domain"/>
    <property type="match status" value="1"/>
</dbReference>
<reference evidence="8 9" key="1">
    <citation type="submission" date="2016-11" db="EMBL/GenBank/DDBJ databases">
        <authorList>
            <person name="Jaros S."/>
            <person name="Januszkiewicz K."/>
            <person name="Wedrychowicz H."/>
        </authorList>
    </citation>
    <scope>NUCLEOTIDE SEQUENCE [LARGE SCALE GENOMIC DNA]</scope>
    <source>
        <strain evidence="8 9">DSM 21120</strain>
    </source>
</reference>
<evidence type="ECO:0000256" key="1">
    <source>
        <dbReference type="ARBA" id="ARBA00003487"/>
    </source>
</evidence>
<dbReference type="AlphaFoldDB" id="A0A1M5UF77"/>
<dbReference type="NCBIfam" id="TIGR00177">
    <property type="entry name" value="molyb_syn"/>
    <property type="match status" value="1"/>
</dbReference>
<evidence type="ECO:0000256" key="2">
    <source>
        <dbReference type="ARBA" id="ARBA00005046"/>
    </source>
</evidence>
<keyword evidence="8" id="KW-0808">Transferase</keyword>
<dbReference type="SMART" id="SM00852">
    <property type="entry name" value="MoCF_biosynth"/>
    <property type="match status" value="1"/>
</dbReference>
<organism evidence="8 9">
    <name type="scientific">Anaerosphaera aminiphila DSM 21120</name>
    <dbReference type="NCBI Taxonomy" id="1120995"/>
    <lineage>
        <taxon>Bacteria</taxon>
        <taxon>Bacillati</taxon>
        <taxon>Bacillota</taxon>
        <taxon>Tissierellia</taxon>
        <taxon>Tissierellales</taxon>
        <taxon>Peptoniphilaceae</taxon>
        <taxon>Anaerosphaera</taxon>
    </lineage>
</organism>
<dbReference type="InterPro" id="IPR051920">
    <property type="entry name" value="MPT_Adenylyltrnsfr/MoaC-Rel"/>
</dbReference>
<dbReference type="RefSeq" id="WP_073185447.1">
    <property type="nucleotide sequence ID" value="NZ_FQXI01000016.1"/>
</dbReference>
<evidence type="ECO:0000313" key="9">
    <source>
        <dbReference type="Proteomes" id="UP000184032"/>
    </source>
</evidence>
<keyword evidence="8" id="KW-0548">Nucleotidyltransferase</keyword>
<protein>
    <recommendedName>
        <fullName evidence="4 6">Molybdenum cofactor biosynthesis protein B</fullName>
    </recommendedName>
</protein>
<name>A0A1M5UF77_9FIRM</name>
<keyword evidence="5 6" id="KW-0501">Molybdenum cofactor biosynthesis</keyword>
<dbReference type="PANTHER" id="PTHR43764:SF1">
    <property type="entry name" value="MOLYBDOPTERIN MOLYBDOTRANSFERASE"/>
    <property type="match status" value="1"/>
</dbReference>
<feature type="domain" description="MoaB/Mog" evidence="7">
    <location>
        <begin position="5"/>
        <end position="149"/>
    </location>
</feature>
<dbReference type="EMBL" id="FQXI01000016">
    <property type="protein sequence ID" value="SHH61607.1"/>
    <property type="molecule type" value="Genomic_DNA"/>
</dbReference>